<reference evidence="2" key="1">
    <citation type="submission" date="2017-11" db="EMBL/GenBank/DDBJ databases">
        <authorList>
            <person name="Zhu W."/>
        </authorList>
    </citation>
    <scope>NUCLEOTIDE SEQUENCE [LARGE SCALE GENOMIC DNA]</scope>
    <source>
        <strain evidence="2">CAU 1051</strain>
    </source>
</reference>
<comment type="caution">
    <text evidence="1">The sequence shown here is derived from an EMBL/GenBank/DDBJ whole genome shotgun (WGS) entry which is preliminary data.</text>
</comment>
<gene>
    <name evidence="1" type="ORF">CWR45_10110</name>
</gene>
<dbReference type="EMBL" id="PIOD01000011">
    <property type="protein sequence ID" value="RDW17690.1"/>
    <property type="molecule type" value="Genomic_DNA"/>
</dbReference>
<evidence type="ECO:0000313" key="2">
    <source>
        <dbReference type="Proteomes" id="UP000256520"/>
    </source>
</evidence>
<dbReference type="RefSeq" id="WP_115749759.1">
    <property type="nucleotide sequence ID" value="NZ_PIOD01000011.1"/>
</dbReference>
<evidence type="ECO:0000313" key="1">
    <source>
        <dbReference type="EMBL" id="RDW17690.1"/>
    </source>
</evidence>
<accession>A0A3D8PNL4</accession>
<dbReference type="OrthoDB" id="9894415at2"/>
<keyword evidence="2" id="KW-1185">Reference proteome</keyword>
<organism evidence="1 2">
    <name type="scientific">Oceanobacillus chungangensis</name>
    <dbReference type="NCBI Taxonomy" id="1229152"/>
    <lineage>
        <taxon>Bacteria</taxon>
        <taxon>Bacillati</taxon>
        <taxon>Bacillota</taxon>
        <taxon>Bacilli</taxon>
        <taxon>Bacillales</taxon>
        <taxon>Bacillaceae</taxon>
        <taxon>Oceanobacillus</taxon>
    </lineage>
</organism>
<proteinExistence type="predicted"/>
<name>A0A3D8PNL4_9BACI</name>
<sequence length="77" mass="9098">MKLNNKNFEHNDSNHETDAQLDELIEIGKNLIKVSDSISADILLHSLEESQKRNEIYEMQKQINYLKTELEKLRKNN</sequence>
<protein>
    <submittedName>
        <fullName evidence="1">Uncharacterized protein</fullName>
    </submittedName>
</protein>
<dbReference type="Proteomes" id="UP000256520">
    <property type="component" value="Unassembled WGS sequence"/>
</dbReference>
<dbReference type="AlphaFoldDB" id="A0A3D8PNL4"/>